<feature type="compositionally biased region" description="Pro residues" evidence="9">
    <location>
        <begin position="50"/>
        <end position="60"/>
    </location>
</feature>
<accession>A0A975TZT4</accession>
<evidence type="ECO:0000256" key="2">
    <source>
        <dbReference type="ARBA" id="ARBA00005194"/>
    </source>
</evidence>
<dbReference type="GO" id="GO:0009317">
    <property type="term" value="C:acetyl-CoA carboxylase complex"/>
    <property type="evidence" value="ECO:0007669"/>
    <property type="project" value="InterPro"/>
</dbReference>
<dbReference type="GO" id="GO:0006633">
    <property type="term" value="P:fatty acid biosynthetic process"/>
    <property type="evidence" value="ECO:0007669"/>
    <property type="project" value="UniProtKB-KW"/>
</dbReference>
<proteinExistence type="predicted"/>
<comment type="function">
    <text evidence="1">This protein is a component of the acetyl coenzyme A carboxylase complex; first, biotin carboxylase catalyzes the carboxylation of the carrier protein and then the transcarboxylase transfers the carboxyl group to form malonyl-CoA.</text>
</comment>
<dbReference type="PANTHER" id="PTHR45266">
    <property type="entry name" value="OXALOACETATE DECARBOXYLASE ALPHA CHAIN"/>
    <property type="match status" value="1"/>
</dbReference>
<evidence type="ECO:0000313" key="11">
    <source>
        <dbReference type="EMBL" id="QXM23645.1"/>
    </source>
</evidence>
<name>A0A975TZT4_9PROT</name>
<keyword evidence="6" id="KW-0443">Lipid metabolism</keyword>
<dbReference type="CDD" id="cd06850">
    <property type="entry name" value="biotinyl_domain"/>
    <property type="match status" value="1"/>
</dbReference>
<reference evidence="11" key="1">
    <citation type="submission" date="2021-06" db="EMBL/GenBank/DDBJ databases">
        <title>Elioraea tepida, sp. nov., a moderately thermophilic aerobic anoxygenic phototrophic bacterium isolated from an alkaline siliceous hot spring mat community in Yellowstone National Park, WY, USA.</title>
        <authorList>
            <person name="Saini M.K."/>
            <person name="Yoshida S."/>
            <person name="Sebastian A."/>
            <person name="Hirose S."/>
            <person name="Hara E."/>
            <person name="Tamaki H."/>
            <person name="Soulier N.T."/>
            <person name="Albert I."/>
            <person name="Hanada S."/>
            <person name="Bryant D.A."/>
            <person name="Tank M."/>
        </authorList>
    </citation>
    <scope>NUCLEOTIDE SEQUENCE</scope>
    <source>
        <strain evidence="11">MS-P2</strain>
    </source>
</reference>
<evidence type="ECO:0000256" key="7">
    <source>
        <dbReference type="ARBA" id="ARBA00023160"/>
    </source>
</evidence>
<dbReference type="InterPro" id="IPR050709">
    <property type="entry name" value="Biotin_Carboxyl_Carrier/Decarb"/>
</dbReference>
<evidence type="ECO:0000313" key="12">
    <source>
        <dbReference type="Proteomes" id="UP000694001"/>
    </source>
</evidence>
<sequence>MTRLTIDEEAIRRLAALLEETGLAEIEIAEAESRIRVSRPAAAAVIAAPTPQPQAAPPAAPAQASPAQEIDASHPGAVTSPMVGVVYLSPEPNAPPFVKPGDRVAAGQTLLLIEAMKTFNQIKSPRSGTVTRILVESGAPVEYGEVLMLIE</sequence>
<keyword evidence="8" id="KW-0092">Biotin</keyword>
<dbReference type="NCBIfam" id="TIGR00531">
    <property type="entry name" value="BCCP"/>
    <property type="match status" value="1"/>
</dbReference>
<evidence type="ECO:0000256" key="5">
    <source>
        <dbReference type="ARBA" id="ARBA00022832"/>
    </source>
</evidence>
<dbReference type="AlphaFoldDB" id="A0A975TZT4"/>
<feature type="region of interest" description="Disordered" evidence="9">
    <location>
        <begin position="49"/>
        <end position="75"/>
    </location>
</feature>
<evidence type="ECO:0000259" key="10">
    <source>
        <dbReference type="PROSITE" id="PS50968"/>
    </source>
</evidence>
<comment type="pathway">
    <text evidence="2">Lipid metabolism; fatty acid biosynthesis.</text>
</comment>
<dbReference type="FunFam" id="2.40.50.100:FF:000003">
    <property type="entry name" value="Acetyl-CoA carboxylase biotin carboxyl carrier protein"/>
    <property type="match status" value="1"/>
</dbReference>
<dbReference type="KEGG" id="elio:KO353_09990"/>
<dbReference type="PROSITE" id="PS00188">
    <property type="entry name" value="BIOTIN"/>
    <property type="match status" value="1"/>
</dbReference>
<dbReference type="PANTHER" id="PTHR45266:SF3">
    <property type="entry name" value="OXALOACETATE DECARBOXYLASE ALPHA CHAIN"/>
    <property type="match status" value="1"/>
</dbReference>
<dbReference type="RefSeq" id="WP_218284525.1">
    <property type="nucleotide sequence ID" value="NZ_CP076448.1"/>
</dbReference>
<dbReference type="InterPro" id="IPR001882">
    <property type="entry name" value="Biotin_BS"/>
</dbReference>
<keyword evidence="5" id="KW-0276">Fatty acid metabolism</keyword>
<evidence type="ECO:0000256" key="3">
    <source>
        <dbReference type="ARBA" id="ARBA00017562"/>
    </source>
</evidence>
<dbReference type="PROSITE" id="PS50968">
    <property type="entry name" value="BIOTINYL_LIPOYL"/>
    <property type="match status" value="1"/>
</dbReference>
<evidence type="ECO:0000256" key="9">
    <source>
        <dbReference type="SAM" id="MobiDB-lite"/>
    </source>
</evidence>
<dbReference type="InterPro" id="IPR000089">
    <property type="entry name" value="Biotin_lipoyl"/>
</dbReference>
<evidence type="ECO:0000256" key="8">
    <source>
        <dbReference type="ARBA" id="ARBA00023267"/>
    </source>
</evidence>
<keyword evidence="7" id="KW-0275">Fatty acid biosynthesis</keyword>
<protein>
    <recommendedName>
        <fullName evidence="3">Biotin carboxyl carrier protein of acetyl-CoA carboxylase</fullName>
    </recommendedName>
</protein>
<keyword evidence="4" id="KW-0444">Lipid biosynthesis</keyword>
<evidence type="ECO:0000256" key="6">
    <source>
        <dbReference type="ARBA" id="ARBA00023098"/>
    </source>
</evidence>
<dbReference type="InterPro" id="IPR001249">
    <property type="entry name" value="AcCoA_biotinCC"/>
</dbReference>
<keyword evidence="11" id="KW-0436">Ligase</keyword>
<gene>
    <name evidence="11" type="primary">accB</name>
    <name evidence="11" type="ORF">KO353_09990</name>
</gene>
<organism evidence="11 12">
    <name type="scientific">Elioraea tepida</name>
    <dbReference type="NCBI Taxonomy" id="2843330"/>
    <lineage>
        <taxon>Bacteria</taxon>
        <taxon>Pseudomonadati</taxon>
        <taxon>Pseudomonadota</taxon>
        <taxon>Alphaproteobacteria</taxon>
        <taxon>Acetobacterales</taxon>
        <taxon>Elioraeaceae</taxon>
        <taxon>Elioraea</taxon>
    </lineage>
</organism>
<keyword evidence="12" id="KW-1185">Reference proteome</keyword>
<dbReference type="GO" id="GO:0003989">
    <property type="term" value="F:acetyl-CoA carboxylase activity"/>
    <property type="evidence" value="ECO:0007669"/>
    <property type="project" value="InterPro"/>
</dbReference>
<dbReference type="EMBL" id="CP076448">
    <property type="protein sequence ID" value="QXM23645.1"/>
    <property type="molecule type" value="Genomic_DNA"/>
</dbReference>
<evidence type="ECO:0000256" key="4">
    <source>
        <dbReference type="ARBA" id="ARBA00022516"/>
    </source>
</evidence>
<dbReference type="Proteomes" id="UP000694001">
    <property type="component" value="Chromosome"/>
</dbReference>
<feature type="domain" description="Lipoyl-binding" evidence="10">
    <location>
        <begin position="75"/>
        <end position="151"/>
    </location>
</feature>
<evidence type="ECO:0000256" key="1">
    <source>
        <dbReference type="ARBA" id="ARBA00003761"/>
    </source>
</evidence>
<dbReference type="Pfam" id="PF00364">
    <property type="entry name" value="Biotin_lipoyl"/>
    <property type="match status" value="1"/>
</dbReference>